<dbReference type="PANTHER" id="PTHR44329:SF214">
    <property type="entry name" value="PROTEIN KINASE DOMAIN-CONTAINING PROTEIN"/>
    <property type="match status" value="1"/>
</dbReference>
<protein>
    <recommendedName>
        <fullName evidence="2">Protein kinase domain-containing protein</fullName>
    </recommendedName>
</protein>
<dbReference type="InterPro" id="IPR000719">
    <property type="entry name" value="Prot_kinase_dom"/>
</dbReference>
<dbReference type="InterPro" id="IPR001245">
    <property type="entry name" value="Ser-Thr/Tyr_kinase_cat_dom"/>
</dbReference>
<dbReference type="GO" id="GO:0004674">
    <property type="term" value="F:protein serine/threonine kinase activity"/>
    <property type="evidence" value="ECO:0007669"/>
    <property type="project" value="TreeGrafter"/>
</dbReference>
<evidence type="ECO:0000259" key="2">
    <source>
        <dbReference type="PROSITE" id="PS50011"/>
    </source>
</evidence>
<organism evidence="3 4">
    <name type="scientific">Leucocoprinus leucothites</name>
    <dbReference type="NCBI Taxonomy" id="201217"/>
    <lineage>
        <taxon>Eukaryota</taxon>
        <taxon>Fungi</taxon>
        <taxon>Dikarya</taxon>
        <taxon>Basidiomycota</taxon>
        <taxon>Agaricomycotina</taxon>
        <taxon>Agaricomycetes</taxon>
        <taxon>Agaricomycetidae</taxon>
        <taxon>Agaricales</taxon>
        <taxon>Agaricineae</taxon>
        <taxon>Agaricaceae</taxon>
        <taxon>Leucocoprinus</taxon>
    </lineage>
</organism>
<reference evidence="3 4" key="1">
    <citation type="journal article" date="2020" name="ISME J.">
        <title>Uncovering the hidden diversity of litter-decomposition mechanisms in mushroom-forming fungi.</title>
        <authorList>
            <person name="Floudas D."/>
            <person name="Bentzer J."/>
            <person name="Ahren D."/>
            <person name="Johansson T."/>
            <person name="Persson P."/>
            <person name="Tunlid A."/>
        </authorList>
    </citation>
    <scope>NUCLEOTIDE SEQUENCE [LARGE SCALE GENOMIC DNA]</scope>
    <source>
        <strain evidence="3 4">CBS 146.42</strain>
    </source>
</reference>
<keyword evidence="4" id="KW-1185">Reference proteome</keyword>
<dbReference type="InterPro" id="IPR051681">
    <property type="entry name" value="Ser/Thr_Kinases-Pseudokinases"/>
</dbReference>
<feature type="region of interest" description="Disordered" evidence="1">
    <location>
        <begin position="1048"/>
        <end position="1069"/>
    </location>
</feature>
<dbReference type="OrthoDB" id="4062651at2759"/>
<sequence>MEPPASTQGPIHVEPNMPTESDTFATLHHLVSRIDAEDRMQEVIEKARGLKPEDMQLLVNCLSMALDKNAAPLKARTFVWRSLIKIASSAKIFSQNHTLRSSHIGGEPSTRIKVLKQPKSDDRALYNKSLTSWVHLSHPNVTPLYATFLNDEIYPSFVSPCLAWGNICDYVREHPEVARLPLVSDVVNGLFHLHQLGIVHGRLNPHGVSVSDVGRALITNLGVSHETQDFGLTPIRYSAPELLGEDDQIQPTKATDMWALACLCYEMLSGKVPFFQIANEFRVVGAVSQGSKPIRPGQEGVAGYEIDDTIWQLLMMCWKSEPAERPFCLKVHQIFLGMGIQDGRPEPRVLVGSDAIKDSTINPNVARTVLKGVLGSEYASSLHVPEHLRNSLFKLFPDTAKFDAMVTAAVKLNPSDMQCLVNFLDLVLQDLADIEQSSRWASRALLSKIMISTHIIPQHYKLNGVQYDSQMTVAEGSFGKACKGRGLNIRVSVVSKSSVSRAFLRPMSAWSQSSHPNIIPFYGVFHEGANESPCLCVVTPLLENGNLRDYAPTFPQKARMLLIFDVICGLNYLHEQLSICYGSQPFTPEKVRISDEGRAVIMAFETPRIFGEVGEGVSTYELRFAAPDFTSLVLDDIWSFGCLCYEVLSRKPPYYQYREEAEIRSAVSGGELPKRPDKPQDDVDQIDNESWDLITKCCVQKFWSRYSGPQIQRLMEMMKMDDGRPKAKSLPGTDILALRSRPDVDFSHVETLLGNIQVELLRSPLLKLVESRIKDVAEAAVELKYNDVQTLVDFLDLALKDHLTISDERNRVLALLSKITSSTRIFPQRYEVKGINYRSIPIAEGGFGTVHEGLDLNMCVKVMSRVEPKAFTEWIKELILWANSSHPNVLPFYGVFLEGVGDSQRICLVSPFMKNGNLHDYAPRLPPKSRLPLILDVINGLYYLHGLGIVHSDLKGQNVLISDEGRGFITDFGASHIVTATAAATTSSVFSTLRFAAPELMQDGAQPSKECDVWSFGCLCYQVLSRKVPYYQYTRDFQVAAALSRKELPKRPSHDETGEDDWDEDDDEDWDPIDDPAWNLISKCCAPLPEDRLQIPAIKELVADMKVWDDRPTVKAIPGAEIFKLRLNPEIDLNRAGEILDKLQMVVAPSALGSNRDFVDLYNKLV</sequence>
<feature type="domain" description="Protein kinase" evidence="2">
    <location>
        <begin position="78"/>
        <end position="335"/>
    </location>
</feature>
<dbReference type="Gene3D" id="1.10.510.10">
    <property type="entry name" value="Transferase(Phosphotransferase) domain 1"/>
    <property type="match status" value="3"/>
</dbReference>
<proteinExistence type="predicted"/>
<dbReference type="Pfam" id="PF00069">
    <property type="entry name" value="Pkinase"/>
    <property type="match status" value="2"/>
</dbReference>
<name>A0A8H5LLT9_9AGAR</name>
<comment type="caution">
    <text evidence="3">The sequence shown here is derived from an EMBL/GenBank/DDBJ whole genome shotgun (WGS) entry which is preliminary data.</text>
</comment>
<dbReference type="SMART" id="SM00220">
    <property type="entry name" value="S_TKc"/>
    <property type="match status" value="3"/>
</dbReference>
<dbReference type="AlphaFoldDB" id="A0A8H5LLT9"/>
<evidence type="ECO:0000313" key="3">
    <source>
        <dbReference type="EMBL" id="KAF5361838.1"/>
    </source>
</evidence>
<accession>A0A8H5LLT9</accession>
<evidence type="ECO:0000313" key="4">
    <source>
        <dbReference type="Proteomes" id="UP000559027"/>
    </source>
</evidence>
<dbReference type="PROSITE" id="PS00108">
    <property type="entry name" value="PROTEIN_KINASE_ST"/>
    <property type="match status" value="1"/>
</dbReference>
<feature type="domain" description="Protein kinase" evidence="2">
    <location>
        <begin position="836"/>
        <end position="1114"/>
    </location>
</feature>
<dbReference type="EMBL" id="JAACJO010000002">
    <property type="protein sequence ID" value="KAF5361838.1"/>
    <property type="molecule type" value="Genomic_DNA"/>
</dbReference>
<dbReference type="PROSITE" id="PS50011">
    <property type="entry name" value="PROTEIN_KINASE_DOM"/>
    <property type="match status" value="3"/>
</dbReference>
<feature type="domain" description="Protein kinase" evidence="2">
    <location>
        <begin position="467"/>
        <end position="718"/>
    </location>
</feature>
<feature type="compositionally biased region" description="Acidic residues" evidence="1">
    <location>
        <begin position="1057"/>
        <end position="1069"/>
    </location>
</feature>
<dbReference type="InterPro" id="IPR011009">
    <property type="entry name" value="Kinase-like_dom_sf"/>
</dbReference>
<dbReference type="Pfam" id="PF07714">
    <property type="entry name" value="PK_Tyr_Ser-Thr"/>
    <property type="match status" value="1"/>
</dbReference>
<dbReference type="Proteomes" id="UP000559027">
    <property type="component" value="Unassembled WGS sequence"/>
</dbReference>
<dbReference type="PANTHER" id="PTHR44329">
    <property type="entry name" value="SERINE/THREONINE-PROTEIN KINASE TNNI3K-RELATED"/>
    <property type="match status" value="1"/>
</dbReference>
<dbReference type="GO" id="GO:0005524">
    <property type="term" value="F:ATP binding"/>
    <property type="evidence" value="ECO:0007669"/>
    <property type="project" value="InterPro"/>
</dbReference>
<evidence type="ECO:0000256" key="1">
    <source>
        <dbReference type="SAM" id="MobiDB-lite"/>
    </source>
</evidence>
<dbReference type="InterPro" id="IPR008271">
    <property type="entry name" value="Ser/Thr_kinase_AS"/>
</dbReference>
<gene>
    <name evidence="3" type="ORF">D9756_002614</name>
</gene>
<dbReference type="SUPFAM" id="SSF56112">
    <property type="entry name" value="Protein kinase-like (PK-like)"/>
    <property type="match status" value="3"/>
</dbReference>